<dbReference type="InterPro" id="IPR014710">
    <property type="entry name" value="RmlC-like_jellyroll"/>
</dbReference>
<accession>A0A1X7T0Y9</accession>
<dbReference type="EnsemblMetazoa" id="Aqu2.1.08084_001">
    <property type="protein sequence ID" value="Aqu2.1.08084_001"/>
    <property type="gene ID" value="Aqu2.1.08084"/>
</dbReference>
<dbReference type="GO" id="GO:0009298">
    <property type="term" value="P:GDP-mannose biosynthetic process"/>
    <property type="evidence" value="ECO:0007669"/>
    <property type="project" value="UniProtKB-UniPathway"/>
</dbReference>
<proteinExistence type="predicted"/>
<sequence length="172" mass="19216">MDYSTIPTIDIICCTEKCTELEKCIEINSTLEEMKIDFDRQDKISIVSVIKGVTRNKTIKSLTLKHFASLPGGLIEQFLKDKDTLQALSLDFLYHFLPSSNIEVNTPLNALEKVVDKFGPNLLFLFKVLSINKALSIQGHPSIPLKTTPILFTPIPLSIILTLIISQSLSLL</sequence>
<dbReference type="InterPro" id="IPR046457">
    <property type="entry name" value="PMI_typeI_cat"/>
</dbReference>
<dbReference type="Pfam" id="PF20511">
    <property type="entry name" value="PMI_typeI_cat"/>
    <property type="match status" value="1"/>
</dbReference>
<organism evidence="2">
    <name type="scientific">Amphimedon queenslandica</name>
    <name type="common">Sponge</name>
    <dbReference type="NCBI Taxonomy" id="400682"/>
    <lineage>
        <taxon>Eukaryota</taxon>
        <taxon>Metazoa</taxon>
        <taxon>Porifera</taxon>
        <taxon>Demospongiae</taxon>
        <taxon>Heteroscleromorpha</taxon>
        <taxon>Haplosclerida</taxon>
        <taxon>Niphatidae</taxon>
        <taxon>Amphimedon</taxon>
    </lineage>
</organism>
<dbReference type="Gene3D" id="2.60.120.10">
    <property type="entry name" value="Jelly Rolls"/>
    <property type="match status" value="1"/>
</dbReference>
<dbReference type="UniPathway" id="UPA00126">
    <property type="reaction ID" value="UER00423"/>
</dbReference>
<dbReference type="GO" id="GO:0004476">
    <property type="term" value="F:mannose-6-phosphate isomerase activity"/>
    <property type="evidence" value="ECO:0007669"/>
    <property type="project" value="InterPro"/>
</dbReference>
<dbReference type="OrthoDB" id="6605218at2759"/>
<name>A0A1X7T0Y9_AMPQE</name>
<evidence type="ECO:0000313" key="2">
    <source>
        <dbReference type="EnsemblMetazoa" id="Aqu2.1.08084_001"/>
    </source>
</evidence>
<dbReference type="AlphaFoldDB" id="A0A1X7T0Y9"/>
<dbReference type="STRING" id="400682.A0A1X7T0Y9"/>
<dbReference type="InterPro" id="IPR011051">
    <property type="entry name" value="RmlC_Cupin_sf"/>
</dbReference>
<reference evidence="2" key="1">
    <citation type="submission" date="2017-05" db="UniProtKB">
        <authorList>
            <consortium name="EnsemblMetazoa"/>
        </authorList>
    </citation>
    <scope>IDENTIFICATION</scope>
</reference>
<dbReference type="GO" id="GO:0008270">
    <property type="term" value="F:zinc ion binding"/>
    <property type="evidence" value="ECO:0007669"/>
    <property type="project" value="InterPro"/>
</dbReference>
<dbReference type="SUPFAM" id="SSF51182">
    <property type="entry name" value="RmlC-like cupins"/>
    <property type="match status" value="1"/>
</dbReference>
<dbReference type="InParanoid" id="A0A1X7T0Y9"/>
<evidence type="ECO:0000259" key="1">
    <source>
        <dbReference type="Pfam" id="PF20511"/>
    </source>
</evidence>
<protein>
    <recommendedName>
        <fullName evidence="1">Phosphomannose isomerase type I catalytic domain-containing protein</fullName>
    </recommendedName>
</protein>
<feature type="domain" description="Phosphomannose isomerase type I catalytic" evidence="1">
    <location>
        <begin position="111"/>
        <end position="142"/>
    </location>
</feature>